<gene>
    <name evidence="2" type="ORF">DKW60_05795</name>
</gene>
<feature type="chain" id="PRO_5016310871" description="TonB-dependent receptor" evidence="1">
    <location>
        <begin position="25"/>
        <end position="251"/>
    </location>
</feature>
<proteinExistence type="predicted"/>
<evidence type="ECO:0000313" key="3">
    <source>
        <dbReference type="Proteomes" id="UP000245539"/>
    </source>
</evidence>
<dbReference type="Gene3D" id="3.30.70.1430">
    <property type="entry name" value="Multidrug efflux transporter AcrB pore domain"/>
    <property type="match status" value="1"/>
</dbReference>
<dbReference type="RefSeq" id="WP_109836730.1">
    <property type="nucleotide sequence ID" value="NZ_QGKM01000011.1"/>
</dbReference>
<organism evidence="2 3">
    <name type="scientific">Leucothrix pacifica</name>
    <dbReference type="NCBI Taxonomy" id="1247513"/>
    <lineage>
        <taxon>Bacteria</taxon>
        <taxon>Pseudomonadati</taxon>
        <taxon>Pseudomonadota</taxon>
        <taxon>Gammaproteobacteria</taxon>
        <taxon>Thiotrichales</taxon>
        <taxon>Thiotrichaceae</taxon>
        <taxon>Leucothrix</taxon>
    </lineage>
</organism>
<dbReference type="AlphaFoldDB" id="A0A317CLJ2"/>
<feature type="signal peptide" evidence="1">
    <location>
        <begin position="1"/>
        <end position="24"/>
    </location>
</feature>
<dbReference type="OrthoDB" id="5624500at2"/>
<keyword evidence="1" id="KW-0732">Signal</keyword>
<name>A0A317CLJ2_9GAMM</name>
<dbReference type="Proteomes" id="UP000245539">
    <property type="component" value="Unassembled WGS sequence"/>
</dbReference>
<reference evidence="2 3" key="1">
    <citation type="submission" date="2018-05" db="EMBL/GenBank/DDBJ databases">
        <title>Leucothrix arctica sp. nov., isolated from Arctic seawater.</title>
        <authorList>
            <person name="Choi A."/>
            <person name="Baek K."/>
        </authorList>
    </citation>
    <scope>NUCLEOTIDE SEQUENCE [LARGE SCALE GENOMIC DNA]</scope>
    <source>
        <strain evidence="2 3">JCM 18388</strain>
    </source>
</reference>
<dbReference type="SUPFAM" id="SSF82693">
    <property type="entry name" value="Multidrug efflux transporter AcrB pore domain, PN1, PN2, PC1 and PC2 subdomains"/>
    <property type="match status" value="1"/>
</dbReference>
<accession>A0A317CLJ2</accession>
<comment type="caution">
    <text evidence="2">The sequence shown here is derived from an EMBL/GenBank/DDBJ whole genome shotgun (WGS) entry which is preliminary data.</text>
</comment>
<dbReference type="EMBL" id="QGKM01000011">
    <property type="protein sequence ID" value="PWQ99398.1"/>
    <property type="molecule type" value="Genomic_DNA"/>
</dbReference>
<sequence length="251" mass="27589">MKSTRLSSSFAGLVLLFTVVCGGAAEHDSEVVIEISADNMTADKVEAKIADPIELLMSNLKDVLLISAKYSDNEAEITVKFDPDTTRRSDLVNRVRSALDKMTTMPDSIISLSVSLAGDAINEPAPPAKVESKIRPAQARSFVGNYLGNIQSSNEFVPVVTIFDKPDSRFGGASTGSYQMSEAKAVVEGEISSCLPKDGYIVECRWKDKYGQGDVSFQFTDDYERFKASWRIDRLQGEFKWNGAKFKAKTD</sequence>
<protein>
    <recommendedName>
        <fullName evidence="4">TonB-dependent receptor</fullName>
    </recommendedName>
</protein>
<evidence type="ECO:0008006" key="4">
    <source>
        <dbReference type="Google" id="ProtNLM"/>
    </source>
</evidence>
<keyword evidence="3" id="KW-1185">Reference proteome</keyword>
<evidence type="ECO:0000256" key="1">
    <source>
        <dbReference type="SAM" id="SignalP"/>
    </source>
</evidence>
<evidence type="ECO:0000313" key="2">
    <source>
        <dbReference type="EMBL" id="PWQ99398.1"/>
    </source>
</evidence>